<dbReference type="PANTHER" id="PTHR43804">
    <property type="entry name" value="LD18447P"/>
    <property type="match status" value="1"/>
</dbReference>
<dbReference type="AlphaFoldDB" id="X0RYF5"/>
<dbReference type="PANTHER" id="PTHR43804:SF7">
    <property type="entry name" value="LD18447P"/>
    <property type="match status" value="1"/>
</dbReference>
<dbReference type="Gene3D" id="3.30.160.20">
    <property type="match status" value="1"/>
</dbReference>
<dbReference type="InterPro" id="IPR005139">
    <property type="entry name" value="PCRF"/>
</dbReference>
<keyword evidence="3" id="KW-0648">Protein biosynthesis</keyword>
<dbReference type="InterPro" id="IPR045853">
    <property type="entry name" value="Pep_chain_release_fac_I_sf"/>
</dbReference>
<gene>
    <name evidence="6" type="ORF">S01H1_12378</name>
</gene>
<dbReference type="InterPro" id="IPR000352">
    <property type="entry name" value="Pep_chain_release_fac_I"/>
</dbReference>
<evidence type="ECO:0000256" key="2">
    <source>
        <dbReference type="ARBA" id="ARBA00022481"/>
    </source>
</evidence>
<sequence length="227" mass="26054">RDLYNMYVRYADSRRWKVEQLDFSTSEKNGFREVIFNIKGPGVWSELGYEGGGHRVQRVPETESQGRIHTSAATVAVLPEPEELDIQIAPDDVVEHVSRSSGPGGQNVNKISSAIKLEHIPTGITVSMQEEQSQHKNRAKAWRLLRSRVYEYHQSKKRAERDSQRKTMIGSGDRSQKIRTYNYPQNRVTDHRIKLSLYSLDKIMAGDLGEIIAALKDYDRQQRLKSL</sequence>
<protein>
    <recommendedName>
        <fullName evidence="5">Prokaryotic-type class I peptide chain release factors domain-containing protein</fullName>
    </recommendedName>
</protein>
<evidence type="ECO:0000256" key="3">
    <source>
        <dbReference type="ARBA" id="ARBA00022917"/>
    </source>
</evidence>
<feature type="compositionally biased region" description="Basic and acidic residues" evidence="4">
    <location>
        <begin position="153"/>
        <end position="165"/>
    </location>
</feature>
<dbReference type="EMBL" id="BARS01006353">
    <property type="protein sequence ID" value="GAF67996.1"/>
    <property type="molecule type" value="Genomic_DNA"/>
</dbReference>
<dbReference type="InterPro" id="IPR050057">
    <property type="entry name" value="Prokaryotic/Mito_RF"/>
</dbReference>
<organism evidence="6">
    <name type="scientific">marine sediment metagenome</name>
    <dbReference type="NCBI Taxonomy" id="412755"/>
    <lineage>
        <taxon>unclassified sequences</taxon>
        <taxon>metagenomes</taxon>
        <taxon>ecological metagenomes</taxon>
    </lineage>
</organism>
<dbReference type="Gene3D" id="3.30.70.1660">
    <property type="match status" value="1"/>
</dbReference>
<comment type="similarity">
    <text evidence="1">Belongs to the prokaryotic/mitochondrial release factor family.</text>
</comment>
<dbReference type="Pfam" id="PF03462">
    <property type="entry name" value="PCRF"/>
    <property type="match status" value="1"/>
</dbReference>
<evidence type="ECO:0000256" key="4">
    <source>
        <dbReference type="SAM" id="MobiDB-lite"/>
    </source>
</evidence>
<accession>X0RYF5</accession>
<comment type="caution">
    <text evidence="6">The sequence shown here is derived from an EMBL/GenBank/DDBJ whole genome shotgun (WGS) entry which is preliminary data.</text>
</comment>
<feature type="region of interest" description="Disordered" evidence="4">
    <location>
        <begin position="153"/>
        <end position="175"/>
    </location>
</feature>
<dbReference type="SUPFAM" id="SSF75620">
    <property type="entry name" value="Release factor"/>
    <property type="match status" value="1"/>
</dbReference>
<proteinExistence type="inferred from homology"/>
<dbReference type="GO" id="GO:0005737">
    <property type="term" value="C:cytoplasm"/>
    <property type="evidence" value="ECO:0007669"/>
    <property type="project" value="UniProtKB-ARBA"/>
</dbReference>
<evidence type="ECO:0000259" key="5">
    <source>
        <dbReference type="PROSITE" id="PS00745"/>
    </source>
</evidence>
<dbReference type="PROSITE" id="PS00745">
    <property type="entry name" value="RF_PROK_I"/>
    <property type="match status" value="1"/>
</dbReference>
<keyword evidence="2" id="KW-0488">Methylation</keyword>
<name>X0RYF5_9ZZZZ</name>
<feature type="non-terminal residue" evidence="6">
    <location>
        <position position="1"/>
    </location>
</feature>
<evidence type="ECO:0000313" key="6">
    <source>
        <dbReference type="EMBL" id="GAF67996.1"/>
    </source>
</evidence>
<reference evidence="6" key="1">
    <citation type="journal article" date="2014" name="Front. Microbiol.">
        <title>High frequency of phylogenetically diverse reductive dehalogenase-homologous genes in deep subseafloor sedimentary metagenomes.</title>
        <authorList>
            <person name="Kawai M."/>
            <person name="Futagami T."/>
            <person name="Toyoda A."/>
            <person name="Takaki Y."/>
            <person name="Nishi S."/>
            <person name="Hori S."/>
            <person name="Arai W."/>
            <person name="Tsubouchi T."/>
            <person name="Morono Y."/>
            <person name="Uchiyama I."/>
            <person name="Ito T."/>
            <person name="Fujiyama A."/>
            <person name="Inagaki F."/>
            <person name="Takami H."/>
        </authorList>
    </citation>
    <scope>NUCLEOTIDE SEQUENCE</scope>
    <source>
        <strain evidence="6">Expedition CK06-06</strain>
    </source>
</reference>
<dbReference type="GO" id="GO:0003747">
    <property type="term" value="F:translation release factor activity"/>
    <property type="evidence" value="ECO:0007669"/>
    <property type="project" value="InterPro"/>
</dbReference>
<dbReference type="Pfam" id="PF00472">
    <property type="entry name" value="RF-1"/>
    <property type="match status" value="1"/>
</dbReference>
<dbReference type="FunFam" id="3.30.160.20:FF:000004">
    <property type="entry name" value="Peptide chain release factor 1"/>
    <property type="match status" value="1"/>
</dbReference>
<evidence type="ECO:0000256" key="1">
    <source>
        <dbReference type="ARBA" id="ARBA00010835"/>
    </source>
</evidence>
<feature type="domain" description="Prokaryotic-type class I peptide chain release factors" evidence="5">
    <location>
        <begin position="99"/>
        <end position="115"/>
    </location>
</feature>
<dbReference type="FunFam" id="3.30.70.1660:FF:000004">
    <property type="entry name" value="Peptide chain release factor 1"/>
    <property type="match status" value="1"/>
</dbReference>